<protein>
    <submittedName>
        <fullName evidence="1">Uncharacterized protein</fullName>
    </submittedName>
</protein>
<proteinExistence type="predicted"/>
<reference evidence="1" key="1">
    <citation type="submission" date="2022-12" db="EMBL/GenBank/DDBJ databases">
        <authorList>
            <person name="Petersen C."/>
        </authorList>
    </citation>
    <scope>NUCLEOTIDE SEQUENCE</scope>
    <source>
        <strain evidence="1">IBT 35675</strain>
    </source>
</reference>
<gene>
    <name evidence="1" type="ORF">N7541_007472</name>
</gene>
<dbReference type="Proteomes" id="UP001148299">
    <property type="component" value="Unassembled WGS sequence"/>
</dbReference>
<dbReference type="EMBL" id="JAPZBR010000006">
    <property type="protein sequence ID" value="KAJ5349745.1"/>
    <property type="molecule type" value="Genomic_DNA"/>
</dbReference>
<keyword evidence="2" id="KW-1185">Reference proteome</keyword>
<sequence>MVNISNLKAFRVVTLVVDAIGPGTYFGLSGLSGLLEYTALQEAQDMLVQSVGSVLHSIYMDFDSSATHLNVKKVLSTE</sequence>
<name>A0A9W9QXE7_PENBR</name>
<comment type="caution">
    <text evidence="1">The sequence shown here is derived from an EMBL/GenBank/DDBJ whole genome shotgun (WGS) entry which is preliminary data.</text>
</comment>
<dbReference type="AlphaFoldDB" id="A0A9W9QXE7"/>
<evidence type="ECO:0000313" key="1">
    <source>
        <dbReference type="EMBL" id="KAJ5349745.1"/>
    </source>
</evidence>
<reference evidence="1" key="2">
    <citation type="journal article" date="2023" name="IMA Fungus">
        <title>Comparative genomic study of the Penicillium genus elucidates a diverse pangenome and 15 lateral gene transfer events.</title>
        <authorList>
            <person name="Petersen C."/>
            <person name="Sorensen T."/>
            <person name="Nielsen M.R."/>
            <person name="Sondergaard T.E."/>
            <person name="Sorensen J.L."/>
            <person name="Fitzpatrick D.A."/>
            <person name="Frisvad J.C."/>
            <person name="Nielsen K.L."/>
        </authorList>
    </citation>
    <scope>NUCLEOTIDE SEQUENCE</scope>
    <source>
        <strain evidence="1">IBT 35675</strain>
    </source>
</reference>
<organism evidence="1 2">
    <name type="scientific">Penicillium brevicompactum</name>
    <dbReference type="NCBI Taxonomy" id="5074"/>
    <lineage>
        <taxon>Eukaryota</taxon>
        <taxon>Fungi</taxon>
        <taxon>Dikarya</taxon>
        <taxon>Ascomycota</taxon>
        <taxon>Pezizomycotina</taxon>
        <taxon>Eurotiomycetes</taxon>
        <taxon>Eurotiomycetidae</taxon>
        <taxon>Eurotiales</taxon>
        <taxon>Aspergillaceae</taxon>
        <taxon>Penicillium</taxon>
    </lineage>
</organism>
<accession>A0A9W9QXE7</accession>
<evidence type="ECO:0000313" key="2">
    <source>
        <dbReference type="Proteomes" id="UP001148299"/>
    </source>
</evidence>